<keyword evidence="2" id="KW-1185">Reference proteome</keyword>
<accession>A0A8J7CNL9</accession>
<proteinExistence type="predicted"/>
<evidence type="ECO:0000313" key="2">
    <source>
        <dbReference type="Proteomes" id="UP000631034"/>
    </source>
</evidence>
<dbReference type="AlphaFoldDB" id="A0A8J7CNL9"/>
<name>A0A8J7CNL9_9PROT</name>
<comment type="caution">
    <text evidence="1">The sequence shown here is derived from an EMBL/GenBank/DDBJ whole genome shotgun (WGS) entry which is preliminary data.</text>
</comment>
<evidence type="ECO:0000313" key="1">
    <source>
        <dbReference type="EMBL" id="MBE1236047.1"/>
    </source>
</evidence>
<dbReference type="EMBL" id="JACZHT010000001">
    <property type="protein sequence ID" value="MBE1236047.1"/>
    <property type="molecule type" value="Genomic_DNA"/>
</dbReference>
<protein>
    <submittedName>
        <fullName evidence="1">Uncharacterized protein</fullName>
    </submittedName>
</protein>
<reference evidence="1" key="1">
    <citation type="submission" date="2020-10" db="EMBL/GenBank/DDBJ databases">
        <title>Genome sequence of the unusual species of purple photosynthetic bacteria, Phaeovibrio sulfidiphilus DSM 23193, type strain.</title>
        <authorList>
            <person name="Kyndt J.A."/>
            <person name="Meyer T.E."/>
        </authorList>
    </citation>
    <scope>NUCLEOTIDE SEQUENCE</scope>
    <source>
        <strain evidence="1">DSM 23193</strain>
    </source>
</reference>
<organism evidence="1 2">
    <name type="scientific">Phaeovibrio sulfidiphilus</name>
    <dbReference type="NCBI Taxonomy" id="1220600"/>
    <lineage>
        <taxon>Bacteria</taxon>
        <taxon>Pseudomonadati</taxon>
        <taxon>Pseudomonadota</taxon>
        <taxon>Alphaproteobacteria</taxon>
        <taxon>Rhodospirillales</taxon>
        <taxon>Rhodospirillaceae</taxon>
        <taxon>Phaeovibrio</taxon>
    </lineage>
</organism>
<dbReference type="Proteomes" id="UP000631034">
    <property type="component" value="Unassembled WGS sequence"/>
</dbReference>
<gene>
    <name evidence="1" type="ORF">IHV25_00030</name>
</gene>
<dbReference type="RefSeq" id="WP_192532937.1">
    <property type="nucleotide sequence ID" value="NZ_JACZHT010000001.1"/>
</dbReference>
<sequence length="308" mass="31814">MANHRFGLSCLGGMALAAGLLLWPGAVGARSASPVAPPGAPSKGAVNGPRALADGEVVRIDTSPPEPCRVDLGPLSLVASPAADGGSFDATLYDAGRKVDASATGFVFLGAGRPVADVPLPGCQSRRVELFSGGANCCSTYYLLGSCPSGPFAVYVDSGSKSFMEDAVGLGADGSVRAFPVTDPVFQSYGPDLPGATNWVSFSTADSPAVSRFMVFENGAWRMDRVGEFPQAYDDLIAKIPAQHSVSPASAAVARAYYTAMKGEPALPVLEAALPPDWQPFRAVINADILRAVGGFNPIHTIRLEDAP</sequence>